<evidence type="ECO:0000256" key="3">
    <source>
        <dbReference type="SAM" id="Coils"/>
    </source>
</evidence>
<dbReference type="EMBL" id="MU001742">
    <property type="protein sequence ID" value="KAF2800822.1"/>
    <property type="molecule type" value="Genomic_DNA"/>
</dbReference>
<dbReference type="GO" id="GO:0051131">
    <property type="term" value="P:chaperone-mediated protein complex assembly"/>
    <property type="evidence" value="ECO:0007669"/>
    <property type="project" value="TreeGrafter"/>
</dbReference>
<dbReference type="PANTHER" id="PTHR21431">
    <property type="entry name" value="PREFOLDIN SUBUNIT 6"/>
    <property type="match status" value="1"/>
</dbReference>
<dbReference type="InterPro" id="IPR011333">
    <property type="entry name" value="SKP1/BTB/POZ_sf"/>
</dbReference>
<dbReference type="CDD" id="cd23161">
    <property type="entry name" value="Prefoldin_6"/>
    <property type="match status" value="1"/>
</dbReference>
<dbReference type="Pfam" id="PF01920">
    <property type="entry name" value="Prefoldin_2"/>
    <property type="match status" value="1"/>
</dbReference>
<dbReference type="InterPro" id="IPR009053">
    <property type="entry name" value="Prefoldin"/>
</dbReference>
<keyword evidence="6" id="KW-1185">Reference proteome</keyword>
<dbReference type="AlphaFoldDB" id="A0A6A6XWD4"/>
<dbReference type="GO" id="GO:0016272">
    <property type="term" value="C:prefoldin complex"/>
    <property type="evidence" value="ECO:0007669"/>
    <property type="project" value="InterPro"/>
</dbReference>
<dbReference type="SUPFAM" id="SSF54695">
    <property type="entry name" value="POZ domain"/>
    <property type="match status" value="1"/>
</dbReference>
<gene>
    <name evidence="5" type="ORF">K505DRAFT_395167</name>
</gene>
<proteinExistence type="inferred from homology"/>
<dbReference type="GO" id="GO:0051087">
    <property type="term" value="F:protein-folding chaperone binding"/>
    <property type="evidence" value="ECO:0007669"/>
    <property type="project" value="TreeGrafter"/>
</dbReference>
<dbReference type="FunFam" id="1.10.287.370:FF:000003">
    <property type="entry name" value="Prefoldin subunit 6"/>
    <property type="match status" value="1"/>
</dbReference>
<dbReference type="GO" id="GO:0005737">
    <property type="term" value="C:cytoplasm"/>
    <property type="evidence" value="ECO:0007669"/>
    <property type="project" value="TreeGrafter"/>
</dbReference>
<evidence type="ECO:0000259" key="4">
    <source>
        <dbReference type="PROSITE" id="PS50097"/>
    </source>
</evidence>
<organism evidence="5 6">
    <name type="scientific">Melanomma pulvis-pyrius CBS 109.77</name>
    <dbReference type="NCBI Taxonomy" id="1314802"/>
    <lineage>
        <taxon>Eukaryota</taxon>
        <taxon>Fungi</taxon>
        <taxon>Dikarya</taxon>
        <taxon>Ascomycota</taxon>
        <taxon>Pezizomycotina</taxon>
        <taxon>Dothideomycetes</taxon>
        <taxon>Pleosporomycetidae</taxon>
        <taxon>Pleosporales</taxon>
        <taxon>Melanommataceae</taxon>
        <taxon>Melanomma</taxon>
    </lineage>
</organism>
<dbReference type="PANTHER" id="PTHR21431:SF0">
    <property type="entry name" value="PREFOLDIN SUBUNIT 6"/>
    <property type="match status" value="1"/>
</dbReference>
<dbReference type="Gene3D" id="1.10.287.370">
    <property type="match status" value="1"/>
</dbReference>
<dbReference type="InterPro" id="IPR000210">
    <property type="entry name" value="BTB/POZ_dom"/>
</dbReference>
<dbReference type="CDD" id="cd18186">
    <property type="entry name" value="BTB_POZ_ZBTB_KLHL-like"/>
    <property type="match status" value="1"/>
</dbReference>
<dbReference type="GO" id="GO:0051082">
    <property type="term" value="F:unfolded protein binding"/>
    <property type="evidence" value="ECO:0007669"/>
    <property type="project" value="InterPro"/>
</dbReference>
<protein>
    <submittedName>
        <fullName evidence="5">Prefoldin</fullName>
    </submittedName>
</protein>
<comment type="similarity">
    <text evidence="1">Belongs to the prefoldin subunit beta family.</text>
</comment>
<feature type="coiled-coil region" evidence="3">
    <location>
        <begin position="82"/>
        <end position="109"/>
    </location>
</feature>
<dbReference type="Gene3D" id="3.30.710.10">
    <property type="entry name" value="Potassium Channel Kv1.1, Chain A"/>
    <property type="match status" value="1"/>
</dbReference>
<dbReference type="GO" id="GO:0006457">
    <property type="term" value="P:protein folding"/>
    <property type="evidence" value="ECO:0007669"/>
    <property type="project" value="InterPro"/>
</dbReference>
<evidence type="ECO:0000256" key="1">
    <source>
        <dbReference type="ARBA" id="ARBA00008045"/>
    </source>
</evidence>
<feature type="domain" description="BTB" evidence="4">
    <location>
        <begin position="121"/>
        <end position="194"/>
    </location>
</feature>
<dbReference type="Proteomes" id="UP000799757">
    <property type="component" value="Unassembled WGS sequence"/>
</dbReference>
<keyword evidence="3" id="KW-0175">Coiled coil</keyword>
<feature type="coiled-coil region" evidence="3">
    <location>
        <begin position="1"/>
        <end position="38"/>
    </location>
</feature>
<evidence type="ECO:0000313" key="6">
    <source>
        <dbReference type="Proteomes" id="UP000799757"/>
    </source>
</evidence>
<dbReference type="PROSITE" id="PS50097">
    <property type="entry name" value="BTB"/>
    <property type="match status" value="1"/>
</dbReference>
<keyword evidence="2" id="KW-0143">Chaperone</keyword>
<dbReference type="OrthoDB" id="248120at2759"/>
<sequence>MGELQKKLQGLSDDYQQLQRELSTAIEARQQLESQQQENTTVKKVRLHLYELLQEFSLLDDDANIYKQIGPVLLKQDKTEAVMAVNGRLEFIEKEIKRVETQIEGIQGKSETVKIEVCIADSITIIVGSDSDTREIIIHKSVLTSTSKFFSKALRSEWSDLRANPNTIELPHLDMDTFKVYTHWLYSRTLALPTDGKDHQAYPLLAKAYVLGEEFMDIAFKNDVLDTMIAIVSECSIYPAGETVLTIYENTPPASPARRLLVDFVAGAGDPTWVAWIDKWPRQFLIDATKALLERRHGVDVARPWLDSCQLYHEEELTE</sequence>
<accession>A0A6A6XWD4</accession>
<reference evidence="5" key="1">
    <citation type="journal article" date="2020" name="Stud. Mycol.">
        <title>101 Dothideomycetes genomes: a test case for predicting lifestyles and emergence of pathogens.</title>
        <authorList>
            <person name="Haridas S."/>
            <person name="Albert R."/>
            <person name="Binder M."/>
            <person name="Bloem J."/>
            <person name="Labutti K."/>
            <person name="Salamov A."/>
            <person name="Andreopoulos B."/>
            <person name="Baker S."/>
            <person name="Barry K."/>
            <person name="Bills G."/>
            <person name="Bluhm B."/>
            <person name="Cannon C."/>
            <person name="Castanera R."/>
            <person name="Culley D."/>
            <person name="Daum C."/>
            <person name="Ezra D."/>
            <person name="Gonzalez J."/>
            <person name="Henrissat B."/>
            <person name="Kuo A."/>
            <person name="Liang C."/>
            <person name="Lipzen A."/>
            <person name="Lutzoni F."/>
            <person name="Magnuson J."/>
            <person name="Mondo S."/>
            <person name="Nolan M."/>
            <person name="Ohm R."/>
            <person name="Pangilinan J."/>
            <person name="Park H.-J."/>
            <person name="Ramirez L."/>
            <person name="Alfaro M."/>
            <person name="Sun H."/>
            <person name="Tritt A."/>
            <person name="Yoshinaga Y."/>
            <person name="Zwiers L.-H."/>
            <person name="Turgeon B."/>
            <person name="Goodwin S."/>
            <person name="Spatafora J."/>
            <person name="Crous P."/>
            <person name="Grigoriev I."/>
        </authorList>
    </citation>
    <scope>NUCLEOTIDE SEQUENCE</scope>
    <source>
        <strain evidence="5">CBS 109.77</strain>
    </source>
</reference>
<dbReference type="Pfam" id="PF00651">
    <property type="entry name" value="BTB"/>
    <property type="match status" value="1"/>
</dbReference>
<dbReference type="InterPro" id="IPR002777">
    <property type="entry name" value="PFD_beta-like"/>
</dbReference>
<evidence type="ECO:0000256" key="2">
    <source>
        <dbReference type="ARBA" id="ARBA00023186"/>
    </source>
</evidence>
<name>A0A6A6XWD4_9PLEO</name>
<dbReference type="SUPFAM" id="SSF46579">
    <property type="entry name" value="Prefoldin"/>
    <property type="match status" value="1"/>
</dbReference>
<evidence type="ECO:0000313" key="5">
    <source>
        <dbReference type="EMBL" id="KAF2800822.1"/>
    </source>
</evidence>